<dbReference type="Proteomes" id="UP000011083">
    <property type="component" value="Unassembled WGS sequence"/>
</dbReference>
<dbReference type="AlphaFoldDB" id="L8GFG3"/>
<evidence type="ECO:0000313" key="1">
    <source>
        <dbReference type="EMBL" id="ELR11473.1"/>
    </source>
</evidence>
<sequence length="222" mass="24269">MYRDLDEGSAYLGCVVWCEAREKKSERAEAQEEKTTSQASLVLSRHDKLLHHTKRTSSTKNATNLSLVAICNSEPTSKSIIAGAIKAVVFGVDPTSATSDPFGSGYGRCYSVALSGAELCLAYYMDALDRPTYAFYHKLDALFELSVAKALHTGKLKLEALGQRLRSKGLAVDVVIDCALQVVASAHQKCELVTWRLMEGKAYTLKLDDAGTLAFTINMDDY</sequence>
<proteinExistence type="predicted"/>
<dbReference type="VEuPathDB" id="AmoebaDB:ACA1_122350"/>
<evidence type="ECO:0000313" key="2">
    <source>
        <dbReference type="Proteomes" id="UP000011083"/>
    </source>
</evidence>
<dbReference type="RefSeq" id="XP_004333486.1">
    <property type="nucleotide sequence ID" value="XM_004333438.1"/>
</dbReference>
<accession>L8GFG3</accession>
<gene>
    <name evidence="1" type="ORF">ACA1_122350</name>
</gene>
<reference evidence="1 2" key="1">
    <citation type="journal article" date="2013" name="Genome Biol.">
        <title>Genome of Acanthamoeba castellanii highlights extensive lateral gene transfer and early evolution of tyrosine kinase signaling.</title>
        <authorList>
            <person name="Clarke M."/>
            <person name="Lohan A.J."/>
            <person name="Liu B."/>
            <person name="Lagkouvardos I."/>
            <person name="Roy S."/>
            <person name="Zafar N."/>
            <person name="Bertelli C."/>
            <person name="Schilde C."/>
            <person name="Kianianmomeni A."/>
            <person name="Burglin T.R."/>
            <person name="Frech C."/>
            <person name="Turcotte B."/>
            <person name="Kopec K.O."/>
            <person name="Synnott J.M."/>
            <person name="Choo C."/>
            <person name="Paponov I."/>
            <person name="Finkler A."/>
            <person name="Soon Heng Tan C."/>
            <person name="Hutchins A.P."/>
            <person name="Weinmeier T."/>
            <person name="Rattei T."/>
            <person name="Chu J.S."/>
            <person name="Gimenez G."/>
            <person name="Irimia M."/>
            <person name="Rigden D.J."/>
            <person name="Fitzpatrick D.A."/>
            <person name="Lorenzo-Morales J."/>
            <person name="Bateman A."/>
            <person name="Chiu C.H."/>
            <person name="Tang P."/>
            <person name="Hegemann P."/>
            <person name="Fromm H."/>
            <person name="Raoult D."/>
            <person name="Greub G."/>
            <person name="Miranda-Saavedra D."/>
            <person name="Chen N."/>
            <person name="Nash P."/>
            <person name="Ginger M.L."/>
            <person name="Horn M."/>
            <person name="Schaap P."/>
            <person name="Caler L."/>
            <person name="Loftus B."/>
        </authorList>
    </citation>
    <scope>NUCLEOTIDE SEQUENCE [LARGE SCALE GENOMIC DNA]</scope>
    <source>
        <strain evidence="1 2">Neff</strain>
    </source>
</reference>
<name>L8GFG3_ACACF</name>
<dbReference type="GeneID" id="14911879"/>
<dbReference type="KEGG" id="acan:ACA1_122350"/>
<organism evidence="1 2">
    <name type="scientific">Acanthamoeba castellanii (strain ATCC 30010 / Neff)</name>
    <dbReference type="NCBI Taxonomy" id="1257118"/>
    <lineage>
        <taxon>Eukaryota</taxon>
        <taxon>Amoebozoa</taxon>
        <taxon>Discosea</taxon>
        <taxon>Longamoebia</taxon>
        <taxon>Centramoebida</taxon>
        <taxon>Acanthamoebidae</taxon>
        <taxon>Acanthamoeba</taxon>
    </lineage>
</organism>
<protein>
    <submittedName>
        <fullName evidence="1">Uncharacterized protein</fullName>
    </submittedName>
</protein>
<dbReference type="EMBL" id="KB008151">
    <property type="protein sequence ID" value="ELR11473.1"/>
    <property type="molecule type" value="Genomic_DNA"/>
</dbReference>
<keyword evidence="2" id="KW-1185">Reference proteome</keyword>